<dbReference type="GO" id="GO:0008177">
    <property type="term" value="F:succinate dehydrogenase (quinone) activity"/>
    <property type="evidence" value="ECO:0007669"/>
    <property type="project" value="UniProtKB-EC"/>
</dbReference>
<dbReference type="GO" id="GO:0009055">
    <property type="term" value="F:electron transfer activity"/>
    <property type="evidence" value="ECO:0007669"/>
    <property type="project" value="TreeGrafter"/>
</dbReference>
<dbReference type="Gene3D" id="1.20.58.100">
    <property type="entry name" value="Fumarate reductase/succinate dehydrogenase flavoprotein-like, C-terminal domain"/>
    <property type="match status" value="1"/>
</dbReference>
<evidence type="ECO:0000256" key="10">
    <source>
        <dbReference type="ARBA" id="ARBA00023002"/>
    </source>
</evidence>
<keyword evidence="12" id="KW-0472">Membrane</keyword>
<gene>
    <name evidence="15" type="ORF">DPMN_021450</name>
</gene>
<comment type="subcellular location">
    <subcellularLocation>
        <location evidence="2">Mitochondrion inner membrane</location>
        <topology evidence="2">Peripheral membrane protein</topology>
        <orientation evidence="2">Matrix side</orientation>
    </subcellularLocation>
</comment>
<dbReference type="InterPro" id="IPR030664">
    <property type="entry name" value="SdhA/FrdA/AprA"/>
</dbReference>
<evidence type="ECO:0000256" key="4">
    <source>
        <dbReference type="ARBA" id="ARBA00012792"/>
    </source>
</evidence>
<evidence type="ECO:0000256" key="5">
    <source>
        <dbReference type="ARBA" id="ARBA00022448"/>
    </source>
</evidence>
<dbReference type="EC" id="1.3.5.1" evidence="4"/>
<keyword evidence="10" id="KW-0560">Oxidoreductase</keyword>
<keyword evidence="7" id="KW-0999">Mitochondrion inner membrane</keyword>
<dbReference type="GO" id="GO:0050660">
    <property type="term" value="F:flavin adenine dinucleotide binding"/>
    <property type="evidence" value="ECO:0007669"/>
    <property type="project" value="TreeGrafter"/>
</dbReference>
<evidence type="ECO:0000313" key="16">
    <source>
        <dbReference type="Proteomes" id="UP000828390"/>
    </source>
</evidence>
<sequence>MGGVPTNYKGQAITYDPKSKKDTVIGGLYAAGEVACASVHGANRLGANSLLDLVVFGRGCANTIIAENKPGEAIGKVKENAGEESVANLDKLRFSNGAVPTSDLRLRLQKVMQNHAAVFRDGPTLTAGVKKMYELNDEMKDIKLSDRGMIWNSDLIEAMELQNLMVNALQTIVSAEARTESRGAHSREDFKKRLDEIDYSKPAAGQTPLPMEKHWRKHTLSYSDANNKTTLEYRPVIDHTLDEKDCPSVVPAVRSY</sequence>
<dbReference type="GO" id="GO:0006121">
    <property type="term" value="P:mitochondrial electron transport, succinate to ubiquinone"/>
    <property type="evidence" value="ECO:0007669"/>
    <property type="project" value="TreeGrafter"/>
</dbReference>
<evidence type="ECO:0000256" key="8">
    <source>
        <dbReference type="ARBA" id="ARBA00022827"/>
    </source>
</evidence>
<accession>A0A9D4NM66</accession>
<dbReference type="GO" id="GO:0005743">
    <property type="term" value="C:mitochondrial inner membrane"/>
    <property type="evidence" value="ECO:0007669"/>
    <property type="project" value="UniProtKB-SubCell"/>
</dbReference>
<dbReference type="FunFam" id="1.20.58.100:FF:000001">
    <property type="entry name" value="Succinate dehydrogenase flavoprotein subunit (SdhA)"/>
    <property type="match status" value="1"/>
</dbReference>
<evidence type="ECO:0000256" key="6">
    <source>
        <dbReference type="ARBA" id="ARBA00022630"/>
    </source>
</evidence>
<dbReference type="Gene3D" id="3.50.50.60">
    <property type="entry name" value="FAD/NAD(P)-binding domain"/>
    <property type="match status" value="1"/>
</dbReference>
<dbReference type="SUPFAM" id="SSF51905">
    <property type="entry name" value="FAD/NAD(P)-binding domain"/>
    <property type="match status" value="1"/>
</dbReference>
<dbReference type="SUPFAM" id="SSF46977">
    <property type="entry name" value="Succinate dehydrogenase/fumarate reductase flavoprotein C-terminal domain"/>
    <property type="match status" value="1"/>
</dbReference>
<dbReference type="InterPro" id="IPR037099">
    <property type="entry name" value="Fum_R/Succ_DH_flav-like_C_sf"/>
</dbReference>
<dbReference type="Pfam" id="PF00890">
    <property type="entry name" value="FAD_binding_2"/>
    <property type="match status" value="1"/>
</dbReference>
<reference evidence="15" key="1">
    <citation type="journal article" date="2019" name="bioRxiv">
        <title>The Genome of the Zebra Mussel, Dreissena polymorpha: A Resource for Invasive Species Research.</title>
        <authorList>
            <person name="McCartney M.A."/>
            <person name="Auch B."/>
            <person name="Kono T."/>
            <person name="Mallez S."/>
            <person name="Zhang Y."/>
            <person name="Obille A."/>
            <person name="Becker A."/>
            <person name="Abrahante J.E."/>
            <person name="Garbe J."/>
            <person name="Badalamenti J.P."/>
            <person name="Herman A."/>
            <person name="Mangelson H."/>
            <person name="Liachko I."/>
            <person name="Sullivan S."/>
            <person name="Sone E.D."/>
            <person name="Koren S."/>
            <person name="Silverstein K.A.T."/>
            <person name="Beckman K.B."/>
            <person name="Gohl D.M."/>
        </authorList>
    </citation>
    <scope>NUCLEOTIDE SEQUENCE</scope>
    <source>
        <strain evidence="15">Duluth1</strain>
        <tissue evidence="15">Whole animal</tissue>
    </source>
</reference>
<dbReference type="PANTHER" id="PTHR11632">
    <property type="entry name" value="SUCCINATE DEHYDROGENASE 2 FLAVOPROTEIN SUBUNIT"/>
    <property type="match status" value="1"/>
</dbReference>
<feature type="domain" description="FAD-dependent oxidoreductase 2 FAD-binding" evidence="13">
    <location>
        <begin position="1"/>
        <end position="50"/>
    </location>
</feature>
<name>A0A9D4NM66_DREPO</name>
<dbReference type="InterPro" id="IPR036188">
    <property type="entry name" value="FAD/NAD-bd_sf"/>
</dbReference>
<evidence type="ECO:0000256" key="11">
    <source>
        <dbReference type="ARBA" id="ARBA00023128"/>
    </source>
</evidence>
<evidence type="ECO:0000256" key="9">
    <source>
        <dbReference type="ARBA" id="ARBA00022982"/>
    </source>
</evidence>
<evidence type="ECO:0000313" key="15">
    <source>
        <dbReference type="EMBL" id="KAH3897263.1"/>
    </source>
</evidence>
<dbReference type="InterPro" id="IPR015939">
    <property type="entry name" value="Fum_Rdtase/Succ_DH_flav-like_C"/>
</dbReference>
<dbReference type="Pfam" id="PF02910">
    <property type="entry name" value="Succ_DH_flav_C"/>
    <property type="match status" value="1"/>
</dbReference>
<evidence type="ECO:0000256" key="3">
    <source>
        <dbReference type="ARBA" id="ARBA00008040"/>
    </source>
</evidence>
<evidence type="ECO:0000259" key="14">
    <source>
        <dbReference type="Pfam" id="PF02910"/>
    </source>
</evidence>
<dbReference type="PANTHER" id="PTHR11632:SF51">
    <property type="entry name" value="SUCCINATE DEHYDROGENASE [UBIQUINONE] FLAVOPROTEIN SUBUNIT, MITOCHONDRIAL"/>
    <property type="match status" value="1"/>
</dbReference>
<dbReference type="EMBL" id="JAIWYP010000001">
    <property type="protein sequence ID" value="KAH3897263.1"/>
    <property type="molecule type" value="Genomic_DNA"/>
</dbReference>
<feature type="domain" description="Fumarate reductase/succinate dehydrogenase flavoprotein-like C-terminal" evidence="14">
    <location>
        <begin position="105"/>
        <end position="256"/>
    </location>
</feature>
<keyword evidence="11" id="KW-0496">Mitochondrion</keyword>
<keyword evidence="5" id="KW-0813">Transport</keyword>
<evidence type="ECO:0000256" key="1">
    <source>
        <dbReference type="ARBA" id="ARBA00001974"/>
    </source>
</evidence>
<keyword evidence="6" id="KW-0285">Flavoprotein</keyword>
<comment type="cofactor">
    <cofactor evidence="1">
        <name>FAD</name>
        <dbReference type="ChEBI" id="CHEBI:57692"/>
    </cofactor>
</comment>
<dbReference type="Proteomes" id="UP000828390">
    <property type="component" value="Unassembled WGS sequence"/>
</dbReference>
<comment type="caution">
    <text evidence="15">The sequence shown here is derived from an EMBL/GenBank/DDBJ whole genome shotgun (WGS) entry which is preliminary data.</text>
</comment>
<proteinExistence type="inferred from homology"/>
<dbReference type="FunFam" id="4.10.80.40:FF:000004">
    <property type="entry name" value="Succinate dehydrogenase [ubiquinone] flavoprotein subunit, mitochondrial"/>
    <property type="match status" value="1"/>
</dbReference>
<keyword evidence="8" id="KW-0274">FAD</keyword>
<protein>
    <recommendedName>
        <fullName evidence="4">succinate dehydrogenase</fullName>
        <ecNumber evidence="4">1.3.5.1</ecNumber>
    </recommendedName>
</protein>
<evidence type="ECO:0000259" key="13">
    <source>
        <dbReference type="Pfam" id="PF00890"/>
    </source>
</evidence>
<keyword evidence="9" id="KW-0249">Electron transport</keyword>
<keyword evidence="16" id="KW-1185">Reference proteome</keyword>
<dbReference type="AlphaFoldDB" id="A0A9D4NM66"/>
<evidence type="ECO:0000256" key="12">
    <source>
        <dbReference type="ARBA" id="ARBA00023136"/>
    </source>
</evidence>
<evidence type="ECO:0000256" key="7">
    <source>
        <dbReference type="ARBA" id="ARBA00022792"/>
    </source>
</evidence>
<dbReference type="Gene3D" id="4.10.80.40">
    <property type="entry name" value="succinate dehydrogenase protein domain"/>
    <property type="match status" value="1"/>
</dbReference>
<organism evidence="15 16">
    <name type="scientific">Dreissena polymorpha</name>
    <name type="common">Zebra mussel</name>
    <name type="synonym">Mytilus polymorpha</name>
    <dbReference type="NCBI Taxonomy" id="45954"/>
    <lineage>
        <taxon>Eukaryota</taxon>
        <taxon>Metazoa</taxon>
        <taxon>Spiralia</taxon>
        <taxon>Lophotrochozoa</taxon>
        <taxon>Mollusca</taxon>
        <taxon>Bivalvia</taxon>
        <taxon>Autobranchia</taxon>
        <taxon>Heteroconchia</taxon>
        <taxon>Euheterodonta</taxon>
        <taxon>Imparidentia</taxon>
        <taxon>Neoheterodontei</taxon>
        <taxon>Myida</taxon>
        <taxon>Dreissenoidea</taxon>
        <taxon>Dreissenidae</taxon>
        <taxon>Dreissena</taxon>
    </lineage>
</organism>
<comment type="similarity">
    <text evidence="3">Belongs to the FAD-dependent oxidoreductase 2 family. FRD/SDH subfamily.</text>
</comment>
<reference evidence="15" key="2">
    <citation type="submission" date="2020-11" db="EMBL/GenBank/DDBJ databases">
        <authorList>
            <person name="McCartney M.A."/>
            <person name="Auch B."/>
            <person name="Kono T."/>
            <person name="Mallez S."/>
            <person name="Becker A."/>
            <person name="Gohl D.M."/>
            <person name="Silverstein K.A.T."/>
            <person name="Koren S."/>
            <person name="Bechman K.B."/>
            <person name="Herman A."/>
            <person name="Abrahante J.E."/>
            <person name="Garbe J."/>
        </authorList>
    </citation>
    <scope>NUCLEOTIDE SEQUENCE</scope>
    <source>
        <strain evidence="15">Duluth1</strain>
        <tissue evidence="15">Whole animal</tissue>
    </source>
</reference>
<evidence type="ECO:0000256" key="2">
    <source>
        <dbReference type="ARBA" id="ARBA00004443"/>
    </source>
</evidence>
<dbReference type="InterPro" id="IPR003953">
    <property type="entry name" value="FAD-dep_OxRdtase_2_FAD-bd"/>
</dbReference>